<reference evidence="2" key="1">
    <citation type="journal article" date="2024" name="Front. Bioeng. Biotechnol.">
        <title>Genome-scale model development and genomic sequencing of the oleaginous clade Lipomyces.</title>
        <authorList>
            <person name="Czajka J.J."/>
            <person name="Han Y."/>
            <person name="Kim J."/>
            <person name="Mondo S.J."/>
            <person name="Hofstad B.A."/>
            <person name="Robles A."/>
            <person name="Haridas S."/>
            <person name="Riley R."/>
            <person name="LaButti K."/>
            <person name="Pangilinan J."/>
            <person name="Andreopoulos W."/>
            <person name="Lipzen A."/>
            <person name="Yan J."/>
            <person name="Wang M."/>
            <person name="Ng V."/>
            <person name="Grigoriev I.V."/>
            <person name="Spatafora J.W."/>
            <person name="Magnuson J.K."/>
            <person name="Baker S.E."/>
            <person name="Pomraning K.R."/>
        </authorList>
    </citation>
    <scope>NUCLEOTIDE SEQUENCE [LARGE SCALE GENOMIC DNA]</scope>
    <source>
        <strain evidence="2">CBS 7786</strain>
    </source>
</reference>
<evidence type="ECO:0000313" key="1">
    <source>
        <dbReference type="EMBL" id="KAK9234229.1"/>
    </source>
</evidence>
<sequence length="99" mass="11369">FGGTTREDIQTPGNGRIGIQHWEKQGVVGRGILVDYVSWAKEKDIKYSSFSLYVITLAEMKEVRQLYKDESRPGDVLFIRIGLIREWDDMTAVRKDAYG</sequence>
<evidence type="ECO:0000313" key="2">
    <source>
        <dbReference type="Proteomes" id="UP001433508"/>
    </source>
</evidence>
<comment type="caution">
    <text evidence="1">The sequence shown here is derived from an EMBL/GenBank/DDBJ whole genome shotgun (WGS) entry which is preliminary data.</text>
</comment>
<proteinExistence type="predicted"/>
<accession>A0ACC3SRH4</accession>
<keyword evidence="2" id="KW-1185">Reference proteome</keyword>
<feature type="non-terminal residue" evidence="1">
    <location>
        <position position="99"/>
    </location>
</feature>
<name>A0ACC3SRH4_LIPKO</name>
<protein>
    <submittedName>
        <fullName evidence="1">Uncharacterized protein</fullName>
    </submittedName>
</protein>
<feature type="non-terminal residue" evidence="1">
    <location>
        <position position="1"/>
    </location>
</feature>
<gene>
    <name evidence="1" type="ORF">V1525DRAFT_329982</name>
</gene>
<organism evidence="1 2">
    <name type="scientific">Lipomyces kononenkoae</name>
    <name type="common">Yeast</name>
    <dbReference type="NCBI Taxonomy" id="34357"/>
    <lineage>
        <taxon>Eukaryota</taxon>
        <taxon>Fungi</taxon>
        <taxon>Dikarya</taxon>
        <taxon>Ascomycota</taxon>
        <taxon>Saccharomycotina</taxon>
        <taxon>Lipomycetes</taxon>
        <taxon>Lipomycetales</taxon>
        <taxon>Lipomycetaceae</taxon>
        <taxon>Lipomyces</taxon>
    </lineage>
</organism>
<dbReference type="Proteomes" id="UP001433508">
    <property type="component" value="Unassembled WGS sequence"/>
</dbReference>
<dbReference type="EMBL" id="MU971498">
    <property type="protein sequence ID" value="KAK9234229.1"/>
    <property type="molecule type" value="Genomic_DNA"/>
</dbReference>